<evidence type="ECO:0000313" key="3">
    <source>
        <dbReference type="Proteomes" id="UP000812270"/>
    </source>
</evidence>
<name>A0A9E2SCV1_9BACT</name>
<evidence type="ECO:0000313" key="2">
    <source>
        <dbReference type="EMBL" id="MBV4358100.1"/>
    </source>
</evidence>
<proteinExistence type="predicted"/>
<keyword evidence="3" id="KW-1185">Reference proteome</keyword>
<dbReference type="PANTHER" id="PTHR21666">
    <property type="entry name" value="PEPTIDASE-RELATED"/>
    <property type="match status" value="1"/>
</dbReference>
<evidence type="ECO:0000259" key="1">
    <source>
        <dbReference type="Pfam" id="PF01551"/>
    </source>
</evidence>
<organism evidence="2 3">
    <name type="scientific">Pinibacter aurantiacus</name>
    <dbReference type="NCBI Taxonomy" id="2851599"/>
    <lineage>
        <taxon>Bacteria</taxon>
        <taxon>Pseudomonadati</taxon>
        <taxon>Bacteroidota</taxon>
        <taxon>Chitinophagia</taxon>
        <taxon>Chitinophagales</taxon>
        <taxon>Chitinophagaceae</taxon>
        <taxon>Pinibacter</taxon>
    </lineage>
</organism>
<dbReference type="InterPro" id="IPR050570">
    <property type="entry name" value="Cell_wall_metabolism_enzyme"/>
</dbReference>
<dbReference type="Pfam" id="PF01551">
    <property type="entry name" value="Peptidase_M23"/>
    <property type="match status" value="1"/>
</dbReference>
<dbReference type="EMBL" id="JAHSPG010000009">
    <property type="protein sequence ID" value="MBV4358100.1"/>
    <property type="molecule type" value="Genomic_DNA"/>
</dbReference>
<gene>
    <name evidence="2" type="ORF">KTO63_13125</name>
</gene>
<accession>A0A9E2SCV1</accession>
<reference evidence="2" key="1">
    <citation type="submission" date="2021-06" db="EMBL/GenBank/DDBJ databases">
        <authorList>
            <person name="Huq M.A."/>
        </authorList>
    </citation>
    <scope>NUCLEOTIDE SEQUENCE</scope>
    <source>
        <strain evidence="2">MAH-26</strain>
    </source>
</reference>
<comment type="caution">
    <text evidence="2">The sequence shown here is derived from an EMBL/GenBank/DDBJ whole genome shotgun (WGS) entry which is preliminary data.</text>
</comment>
<dbReference type="PANTHER" id="PTHR21666:SF270">
    <property type="entry name" value="MUREIN HYDROLASE ACTIVATOR ENVC"/>
    <property type="match status" value="1"/>
</dbReference>
<dbReference type="RefSeq" id="WP_217791776.1">
    <property type="nucleotide sequence ID" value="NZ_JAHSPG010000009.1"/>
</dbReference>
<dbReference type="Proteomes" id="UP000812270">
    <property type="component" value="Unassembled WGS sequence"/>
</dbReference>
<dbReference type="CDD" id="cd12797">
    <property type="entry name" value="M23_peptidase"/>
    <property type="match status" value="1"/>
</dbReference>
<protein>
    <submittedName>
        <fullName evidence="2">Peptidoglycan DD-metalloendopeptidase family protein</fullName>
    </submittedName>
</protein>
<dbReference type="InterPro" id="IPR016047">
    <property type="entry name" value="M23ase_b-sheet_dom"/>
</dbReference>
<sequence>MLISAVLKKYQSTFHPVIKLKQGEEIAALDLSAKNVELTEDVFTNTQSFSQFIENERRKANAAYLAGGYDELRSIYGKSDLFNGEEPRRLHLGVDIWGNAGTPVYCFLGGMVHSFAFNDNDGDYGATLVLLHQLDGIAFYTLYGHISLRDIDAIRPGQYVSIGQEIAHFGEPHENGNWPPHLHFQVIADMELKKGDYPGVCKFSEREKYLANCPDPNLILQITE</sequence>
<dbReference type="GO" id="GO:0004222">
    <property type="term" value="F:metalloendopeptidase activity"/>
    <property type="evidence" value="ECO:0007669"/>
    <property type="project" value="TreeGrafter"/>
</dbReference>
<dbReference type="AlphaFoldDB" id="A0A9E2SCV1"/>
<feature type="domain" description="M23ase beta-sheet core" evidence="1">
    <location>
        <begin position="90"/>
        <end position="188"/>
    </location>
</feature>